<accession>A0A559IZL5</accession>
<protein>
    <submittedName>
        <fullName evidence="1">Phage tail protein</fullName>
    </submittedName>
</protein>
<dbReference type="Pfam" id="PF04985">
    <property type="entry name" value="Phage_tube"/>
    <property type="match status" value="1"/>
</dbReference>
<evidence type="ECO:0000313" key="2">
    <source>
        <dbReference type="Proteomes" id="UP000318102"/>
    </source>
</evidence>
<dbReference type="Proteomes" id="UP000318102">
    <property type="component" value="Unassembled WGS sequence"/>
</dbReference>
<dbReference type="AlphaFoldDB" id="A0A559IZL5"/>
<keyword evidence="2" id="KW-1185">Reference proteome</keyword>
<reference evidence="1 2" key="1">
    <citation type="submission" date="2019-07" db="EMBL/GenBank/DDBJ databases">
        <authorList>
            <person name="Kim J."/>
        </authorList>
    </citation>
    <scope>NUCLEOTIDE SEQUENCE [LARGE SCALE GENOMIC DNA]</scope>
    <source>
        <strain evidence="1 2">N4</strain>
    </source>
</reference>
<dbReference type="EMBL" id="VNJK01000001">
    <property type="protein sequence ID" value="TVX93047.1"/>
    <property type="molecule type" value="Genomic_DNA"/>
</dbReference>
<dbReference type="OrthoDB" id="9814992at2"/>
<sequence length="175" mass="19357">MSLTRIDEKVIQYTVWLNGNTHLGTALVQLPEIKMPTESLKGAGIAGVIESTTPGYFEPMTLTMNWRTTSTQEATRLLAPNSHFIVLRAAIQVFDKVAQETLEVGKTVTFRATTISHALGKVEGASAMDGNTVMSCSYLKNEEDSRVLYEIDQLNSIYNVNGKDYLARRRSILGL</sequence>
<name>A0A559IZL5_9BACL</name>
<proteinExistence type="predicted"/>
<dbReference type="InterPro" id="IPR006498">
    <property type="entry name" value="Tail_tube"/>
</dbReference>
<dbReference type="RefSeq" id="WP_144989148.1">
    <property type="nucleotide sequence ID" value="NZ_VNJK01000001.1"/>
</dbReference>
<evidence type="ECO:0000313" key="1">
    <source>
        <dbReference type="EMBL" id="TVX93047.1"/>
    </source>
</evidence>
<gene>
    <name evidence="1" type="ORF">FPZ44_08230</name>
</gene>
<comment type="caution">
    <text evidence="1">The sequence shown here is derived from an EMBL/GenBank/DDBJ whole genome shotgun (WGS) entry which is preliminary data.</text>
</comment>
<organism evidence="1 2">
    <name type="scientific">Paenibacillus agilis</name>
    <dbReference type="NCBI Taxonomy" id="3020863"/>
    <lineage>
        <taxon>Bacteria</taxon>
        <taxon>Bacillati</taxon>
        <taxon>Bacillota</taxon>
        <taxon>Bacilli</taxon>
        <taxon>Bacillales</taxon>
        <taxon>Paenibacillaceae</taxon>
        <taxon>Paenibacillus</taxon>
    </lineage>
</organism>